<evidence type="ECO:0000313" key="1">
    <source>
        <dbReference type="EMBL" id="KAG0712559.1"/>
    </source>
</evidence>
<dbReference type="OrthoDB" id="6342659at2759"/>
<dbReference type="AlphaFoldDB" id="A0A8J4XVF5"/>
<accession>A0A8J4XVF5</accession>
<evidence type="ECO:0000313" key="2">
    <source>
        <dbReference type="Proteomes" id="UP000770661"/>
    </source>
</evidence>
<proteinExistence type="predicted"/>
<comment type="caution">
    <text evidence="1">The sequence shown here is derived from an EMBL/GenBank/DDBJ whole genome shotgun (WGS) entry which is preliminary data.</text>
</comment>
<gene>
    <name evidence="1" type="primary">HERC2_1</name>
    <name evidence="1" type="ORF">GWK47_018229</name>
</gene>
<protein>
    <submittedName>
        <fullName evidence="1">E3 ubiquitin-protein ligase HERC2</fullName>
    </submittedName>
</protein>
<reference evidence="1" key="1">
    <citation type="submission" date="2020-07" db="EMBL/GenBank/DDBJ databases">
        <title>The High-quality genome of the commercially important snow crab, Chionoecetes opilio.</title>
        <authorList>
            <person name="Jeong J.-H."/>
            <person name="Ryu S."/>
        </authorList>
    </citation>
    <scope>NUCLEOTIDE SEQUENCE</scope>
    <source>
        <strain evidence="1">MADBK_172401_WGS</strain>
        <tissue evidence="1">Digestive gland</tissue>
    </source>
</reference>
<name>A0A8J4XVF5_CHIOP</name>
<dbReference type="Proteomes" id="UP000770661">
    <property type="component" value="Unassembled WGS sequence"/>
</dbReference>
<dbReference type="EMBL" id="JACEEZ010022299">
    <property type="protein sequence ID" value="KAG0712559.1"/>
    <property type="molecule type" value="Genomic_DNA"/>
</dbReference>
<organism evidence="1 2">
    <name type="scientific">Chionoecetes opilio</name>
    <name type="common">Atlantic snow crab</name>
    <name type="synonym">Cancer opilio</name>
    <dbReference type="NCBI Taxonomy" id="41210"/>
    <lineage>
        <taxon>Eukaryota</taxon>
        <taxon>Metazoa</taxon>
        <taxon>Ecdysozoa</taxon>
        <taxon>Arthropoda</taxon>
        <taxon>Crustacea</taxon>
        <taxon>Multicrustacea</taxon>
        <taxon>Malacostraca</taxon>
        <taxon>Eumalacostraca</taxon>
        <taxon>Eucarida</taxon>
        <taxon>Decapoda</taxon>
        <taxon>Pleocyemata</taxon>
        <taxon>Brachyura</taxon>
        <taxon>Eubrachyura</taxon>
        <taxon>Majoidea</taxon>
        <taxon>Majidae</taxon>
        <taxon>Chionoecetes</taxon>
    </lineage>
</organism>
<sequence length="141" mass="15129">MVDDYQPGSLACQATGIAASLAIIGGVDVRPRLGGDVALEEGVLGTIARIGQHKVYVQSHEGGPLLRLSLTTVVPSPTRRFIVERMSVTAACVQVWVSLVVLAGDYSRSFHVSSSLTLSPTLLRIQQVGQVEPLYYIFFST</sequence>
<keyword evidence="2" id="KW-1185">Reference proteome</keyword>